<organism evidence="1 2">
    <name type="scientific">Rhizobium phage RHph_N38</name>
    <dbReference type="NCBI Taxonomy" id="2509750"/>
    <lineage>
        <taxon>Viruses</taxon>
        <taxon>Duplodnaviria</taxon>
        <taxon>Heunggongvirae</taxon>
        <taxon>Uroviricota</taxon>
        <taxon>Caudoviricetes</taxon>
        <taxon>Schitoviridae</taxon>
        <taxon>Demetervirinae</taxon>
        <taxon>Cyamitesvirus</taxon>
        <taxon>Cyamitesvirus N38</taxon>
    </lineage>
</organism>
<reference evidence="1" key="1">
    <citation type="submission" date="2020-01" db="EMBL/GenBank/DDBJ databases">
        <title>Patterns of diversity and host range of bacteriophage communities associated with bean-nodulatin bacteria.</title>
        <authorList>
            <person name="Vann Cauwenberghe J."/>
            <person name="Santamaria R.I."/>
            <person name="Bustos P."/>
            <person name="Juarez S."/>
            <person name="Gonzalez V."/>
        </authorList>
    </citation>
    <scope>NUCLEOTIDE SEQUENCE</scope>
</reference>
<evidence type="ECO:0000313" key="2">
    <source>
        <dbReference type="Proteomes" id="UP000617684"/>
    </source>
</evidence>
<dbReference type="EMBL" id="MN988517">
    <property type="protein sequence ID" value="QIG70489.1"/>
    <property type="molecule type" value="Genomic_DNA"/>
</dbReference>
<protein>
    <submittedName>
        <fullName evidence="1">Uncharacterized protein</fullName>
    </submittedName>
</protein>
<gene>
    <name evidence="1" type="ORF">EVB89_026</name>
</gene>
<proteinExistence type="predicted"/>
<sequence length="86" mass="9714">MADTPEFEHDHSVEDDRDEYTCIKLNPNWALMVHPEGDIGLRYQPEPNNAEGKEYTVDIGFTELSANHITQILSVMRTGGESSVIH</sequence>
<name>A0A7S5RDI0_9CAUD</name>
<accession>A0A7S5RDI0</accession>
<evidence type="ECO:0000313" key="1">
    <source>
        <dbReference type="EMBL" id="QIG70489.1"/>
    </source>
</evidence>
<keyword evidence="2" id="KW-1185">Reference proteome</keyword>
<dbReference type="Proteomes" id="UP000617684">
    <property type="component" value="Segment"/>
</dbReference>